<protein>
    <submittedName>
        <fullName evidence="7">NADP-dependent 3-hydroxy acid dehydrogenase YdfG</fullName>
    </submittedName>
</protein>
<dbReference type="SMART" id="SM00822">
    <property type="entry name" value="PKS_KR"/>
    <property type="match status" value="1"/>
</dbReference>
<dbReference type="PANTHER" id="PTHR43391:SF14">
    <property type="entry name" value="DEHYDROGENASE_REDUCTASE SDR FAMILY PROTEIN 7-LIKE"/>
    <property type="match status" value="1"/>
</dbReference>
<comment type="caution">
    <text evidence="7">The sequence shown here is derived from an EMBL/GenBank/DDBJ whole genome shotgun (WGS) entry which is preliminary data.</text>
</comment>
<dbReference type="Pfam" id="PF00106">
    <property type="entry name" value="adh_short"/>
    <property type="match status" value="1"/>
</dbReference>
<dbReference type="PROSITE" id="PS00061">
    <property type="entry name" value="ADH_SHORT"/>
    <property type="match status" value="1"/>
</dbReference>
<evidence type="ECO:0000256" key="4">
    <source>
        <dbReference type="RuleBase" id="RU000363"/>
    </source>
</evidence>
<feature type="domain" description="Ketoreductase" evidence="6">
    <location>
        <begin position="29"/>
        <end position="241"/>
    </location>
</feature>
<dbReference type="PRINTS" id="PR00081">
    <property type="entry name" value="GDHRDH"/>
</dbReference>
<dbReference type="RefSeq" id="WP_253832212.1">
    <property type="nucleotide sequence ID" value="NZ_JAMTCS010000001.1"/>
</dbReference>
<dbReference type="AlphaFoldDB" id="A0A9X2G0M2"/>
<evidence type="ECO:0000313" key="8">
    <source>
        <dbReference type="Proteomes" id="UP001139493"/>
    </source>
</evidence>
<accession>A0A9X2G0M2</accession>
<dbReference type="EMBL" id="JAMTCS010000001">
    <property type="protein sequence ID" value="MCP2263067.1"/>
    <property type="molecule type" value="Genomic_DNA"/>
</dbReference>
<sequence>MTVPPTTSATSTTSATTAPAVPPAPRPVGTVLVTGGSSGLGAALVDAVSAAGGTPAVLDVAEPRADVPFVAADLGDPGAAQAAVDALVEQVGPPDAVVTAAGIDACGPLLEIDPERWERVVRVNLFGTVAVVRAALPHLEERRGTVVTVASTLALRGAADATAYCASKWGIRGFSQALAAEYAGRVGVTCLIPGGMRTPFFDGRTEQYRPGPDADLNDPAATAGAVLTALTQPRGSEIREMLVMASGEASWP</sequence>
<keyword evidence="3" id="KW-0560">Oxidoreductase</keyword>
<proteinExistence type="inferred from homology"/>
<dbReference type="GO" id="GO:0016491">
    <property type="term" value="F:oxidoreductase activity"/>
    <property type="evidence" value="ECO:0007669"/>
    <property type="project" value="UniProtKB-KW"/>
</dbReference>
<name>A0A9X2G0M2_9MICO</name>
<reference evidence="7" key="1">
    <citation type="submission" date="2022-06" db="EMBL/GenBank/DDBJ databases">
        <title>Genomic Encyclopedia of Archaeal and Bacterial Type Strains, Phase II (KMG-II): from individual species to whole genera.</title>
        <authorList>
            <person name="Goeker M."/>
        </authorList>
    </citation>
    <scope>NUCLEOTIDE SEQUENCE</scope>
    <source>
        <strain evidence="7">DSM 26652</strain>
    </source>
</reference>
<dbReference type="SUPFAM" id="SSF51735">
    <property type="entry name" value="NAD(P)-binding Rossmann-fold domains"/>
    <property type="match status" value="1"/>
</dbReference>
<dbReference type="PANTHER" id="PTHR43391">
    <property type="entry name" value="RETINOL DEHYDROGENASE-RELATED"/>
    <property type="match status" value="1"/>
</dbReference>
<evidence type="ECO:0000259" key="6">
    <source>
        <dbReference type="SMART" id="SM00822"/>
    </source>
</evidence>
<evidence type="ECO:0000256" key="3">
    <source>
        <dbReference type="ARBA" id="ARBA00023002"/>
    </source>
</evidence>
<keyword evidence="8" id="KW-1185">Reference proteome</keyword>
<gene>
    <name evidence="7" type="ORF">APR03_000390</name>
</gene>
<dbReference type="PRINTS" id="PR00080">
    <property type="entry name" value="SDRFAMILY"/>
</dbReference>
<dbReference type="InterPro" id="IPR036291">
    <property type="entry name" value="NAD(P)-bd_dom_sf"/>
</dbReference>
<evidence type="ECO:0000256" key="5">
    <source>
        <dbReference type="SAM" id="MobiDB-lite"/>
    </source>
</evidence>
<evidence type="ECO:0000313" key="7">
    <source>
        <dbReference type="EMBL" id="MCP2263067.1"/>
    </source>
</evidence>
<organism evidence="7 8">
    <name type="scientific">Promicromonospora thailandica</name>
    <dbReference type="NCBI Taxonomy" id="765201"/>
    <lineage>
        <taxon>Bacteria</taxon>
        <taxon>Bacillati</taxon>
        <taxon>Actinomycetota</taxon>
        <taxon>Actinomycetes</taxon>
        <taxon>Micrococcales</taxon>
        <taxon>Promicromonosporaceae</taxon>
        <taxon>Promicromonospora</taxon>
    </lineage>
</organism>
<feature type="compositionally biased region" description="Low complexity" evidence="5">
    <location>
        <begin position="1"/>
        <end position="19"/>
    </location>
</feature>
<dbReference type="InterPro" id="IPR002347">
    <property type="entry name" value="SDR_fam"/>
</dbReference>
<feature type="region of interest" description="Disordered" evidence="5">
    <location>
        <begin position="1"/>
        <end position="25"/>
    </location>
</feature>
<dbReference type="Gene3D" id="3.40.50.720">
    <property type="entry name" value="NAD(P)-binding Rossmann-like Domain"/>
    <property type="match status" value="1"/>
</dbReference>
<keyword evidence="2" id="KW-0521">NADP</keyword>
<dbReference type="Proteomes" id="UP001139493">
    <property type="component" value="Unassembled WGS sequence"/>
</dbReference>
<evidence type="ECO:0000256" key="1">
    <source>
        <dbReference type="ARBA" id="ARBA00006484"/>
    </source>
</evidence>
<dbReference type="InterPro" id="IPR057326">
    <property type="entry name" value="KR_dom"/>
</dbReference>
<comment type="similarity">
    <text evidence="1 4">Belongs to the short-chain dehydrogenases/reductases (SDR) family.</text>
</comment>
<evidence type="ECO:0000256" key="2">
    <source>
        <dbReference type="ARBA" id="ARBA00022857"/>
    </source>
</evidence>
<dbReference type="InterPro" id="IPR020904">
    <property type="entry name" value="Sc_DH/Rdtase_CS"/>
</dbReference>